<proteinExistence type="predicted"/>
<dbReference type="InterPro" id="IPR024983">
    <property type="entry name" value="CHAT_dom"/>
</dbReference>
<protein>
    <submittedName>
        <fullName evidence="3">CHAT domain-containing protein</fullName>
    </submittedName>
</protein>
<evidence type="ECO:0000259" key="2">
    <source>
        <dbReference type="Pfam" id="PF12770"/>
    </source>
</evidence>
<organism evidence="3 4">
    <name type="scientific">Streptomyces bambusae</name>
    <dbReference type="NCBI Taxonomy" id="1550616"/>
    <lineage>
        <taxon>Bacteria</taxon>
        <taxon>Bacillati</taxon>
        <taxon>Actinomycetota</taxon>
        <taxon>Actinomycetes</taxon>
        <taxon>Kitasatosporales</taxon>
        <taxon>Streptomycetaceae</taxon>
        <taxon>Streptomyces</taxon>
    </lineage>
</organism>
<evidence type="ECO:0000256" key="1">
    <source>
        <dbReference type="SAM" id="MobiDB-lite"/>
    </source>
</evidence>
<dbReference type="EMBL" id="WTFF01000099">
    <property type="protein sequence ID" value="MBW5483322.1"/>
    <property type="molecule type" value="Genomic_DNA"/>
</dbReference>
<dbReference type="Proteomes" id="UP000812013">
    <property type="component" value="Unassembled WGS sequence"/>
</dbReference>
<feature type="domain" description="CHAT" evidence="2">
    <location>
        <begin position="1081"/>
        <end position="1382"/>
    </location>
</feature>
<sequence length="1382" mass="148872">MEYADALAPLRQRREEIMDALARVPARSAEAARLCGEAGEIGYVLYTEGGDPEDLELADEAFAHALRHPGGDPHRPVRQIMHGHLLAIRYDSEPGPEPELADRIHAVLTEGLAGLDRDPSAGGREDAGDHAVLGRRLLANAARLRRADRPAEPALLEEALRHHERAREDDPADQDLLAALGELWLEHGDSAADPGSWLRAAEVFGELLAVIGAPDGGTAREATGGTTGESTGGNTAEAAPEEPDPARIRFLRACGLALSGYRSADRAVLEDARDECGRAAAALSGRSGAPPAWATPLARLSLFVRAVIAATWQEEPLLSRVTAELLQLASDGPEMDDMPVLYLDNFGRLLFVRGQPSVDAELLDAAIGVLERALDRWQATDGKPTLAALALGMAQFLREQRDGNRDRLLGQVRAARLVLADEEAAQVVREGAVILLAVAQERLGEESPDVPLDDLRPMFDRFRQSVFEGAPVEFGFDHPTLADTEEAHAGWERNFAAMYADWQRAQPGSRRSAEYAAHALAMMPMLDAHLDRIGPEREAEMVEAVRQHAEQHPDWRGRGLSVLGSWRLAQGLAGDTERLVESVAHFEAAVAAGHTNPWTMYGYRTARIMLDQHRGVIGGSVLDEEEWEQLQSALGPSPRVSLLMRCQQATGQAIRAARRRDLETTDRYCVMLEQAVAELGDEDPMQRMEAWVQLETVRQARGDLAERLGRPPLPPLTGRPTLAELRAVGRKFPRHHRADLLGNMALARMREPLRRGDVPQLRELLALTEEAASLAVEGGESWIRFASEAGTLTCALAVTWPPGSPQRAEDLDRGIGLLEGTVSAMGGPEHRLWSVTAHSLGRALRTRNRLARRDRERGRRLGLDALRGFVWSALLQSGTQDVAEAARLATDLSQEVVGWCLADGEAEEAVQALDSCRGLILHAATTGRSVAEQLAAAGRDDLAERWRTAAAGAGPDGVPGPLRREVVLALTEGGGRRLLDPPGPEEMAGALRSVGKDALVYLVPGDDKCPGTALIVTSHGQVHTLPLPHLRAAAPALTAYRPHARPGQRAGEERAGDRDMEPVPGFGGSGVAPALRAQLDRLCSWAWQAAVRPLLDLFEVPDRPGRVPRLVLVPMGPLGPVPWHAAWADAPPAADGSPGRRYAIQKAEFSYAASARLLCEVAARPAVPHTGEALVVGDPTGDLPYAGTEAEAVHRVFYPGGTFLGLRTGSGSPAEVADWLRRHGGDGAVVHLACHGTVFENQPRSSSLALRGGELTAEEITGSLPGRPGLVVLAACRSQVSGRGHNEAYSLSSAFLVAGSRSVIGSLWPVPDDATSVLMFLTHHFLRREGEAPARALRRAQLWMLDPARVVPQDLPGALAGRLPRLDPHDLSAWAGFTHLGQ</sequence>
<dbReference type="RefSeq" id="WP_219667785.1">
    <property type="nucleotide sequence ID" value="NZ_WTFF01000099.1"/>
</dbReference>
<name>A0ABS6Z6F9_9ACTN</name>
<evidence type="ECO:0000313" key="4">
    <source>
        <dbReference type="Proteomes" id="UP000812013"/>
    </source>
</evidence>
<keyword evidence="4" id="KW-1185">Reference proteome</keyword>
<evidence type="ECO:0000313" key="3">
    <source>
        <dbReference type="EMBL" id="MBW5483322.1"/>
    </source>
</evidence>
<accession>A0ABS6Z6F9</accession>
<dbReference type="Pfam" id="PF12770">
    <property type="entry name" value="CHAT"/>
    <property type="match status" value="1"/>
</dbReference>
<comment type="caution">
    <text evidence="3">The sequence shown here is derived from an EMBL/GenBank/DDBJ whole genome shotgun (WGS) entry which is preliminary data.</text>
</comment>
<feature type="region of interest" description="Disordered" evidence="1">
    <location>
        <begin position="215"/>
        <end position="244"/>
    </location>
</feature>
<reference evidence="3 4" key="1">
    <citation type="submission" date="2019-12" db="EMBL/GenBank/DDBJ databases">
        <title>Genome sequence of Streptomyces bambusae.</title>
        <authorList>
            <person name="Bansal K."/>
            <person name="Choksket S."/>
            <person name="Korpole S."/>
            <person name="Patil P.B."/>
        </authorList>
    </citation>
    <scope>NUCLEOTIDE SEQUENCE [LARGE SCALE GENOMIC DNA]</scope>
    <source>
        <strain evidence="3 4">SK60</strain>
    </source>
</reference>
<gene>
    <name evidence="3" type="ORF">GPJ59_15850</name>
</gene>